<comment type="caution">
    <text evidence="2">The sequence shown here is derived from an EMBL/GenBank/DDBJ whole genome shotgun (WGS) entry which is preliminary data.</text>
</comment>
<sequence length="126" mass="13907">MYYCTSSFAKCQQSAYSLQLQLLPPECNKKVLLVVSRCPLYSHIASFACVLFVGPLTCEICGAIAMNIAGEQAPDLSSATAAALPAAVTFSERRDYCRGKRIMNFLLACMIFAFVISWLFHFNVMS</sequence>
<keyword evidence="1" id="KW-1133">Transmembrane helix</keyword>
<evidence type="ECO:0000313" key="3">
    <source>
        <dbReference type="Proteomes" id="UP001454036"/>
    </source>
</evidence>
<reference evidence="2 3" key="1">
    <citation type="submission" date="2024-01" db="EMBL/GenBank/DDBJ databases">
        <title>The complete chloroplast genome sequence of Lithospermum erythrorhizon: insights into the phylogenetic relationship among Boraginaceae species and the maternal lineages of purple gromwells.</title>
        <authorList>
            <person name="Okada T."/>
            <person name="Watanabe K."/>
        </authorList>
    </citation>
    <scope>NUCLEOTIDE SEQUENCE [LARGE SCALE GENOMIC DNA]</scope>
</reference>
<accession>A0AAV3R623</accession>
<keyword evidence="1" id="KW-0472">Membrane</keyword>
<dbReference type="Proteomes" id="UP001454036">
    <property type="component" value="Unassembled WGS sequence"/>
</dbReference>
<dbReference type="EMBL" id="BAABME010025004">
    <property type="protein sequence ID" value="GAA0171309.1"/>
    <property type="molecule type" value="Genomic_DNA"/>
</dbReference>
<gene>
    <name evidence="2" type="ORF">LIER_41131</name>
</gene>
<evidence type="ECO:0000313" key="2">
    <source>
        <dbReference type="EMBL" id="GAA0171309.1"/>
    </source>
</evidence>
<dbReference type="PANTHER" id="PTHR46214:SF18">
    <property type="entry name" value="RING-CH-TYPE DOMAIN-CONTAINING PROTEIN"/>
    <property type="match status" value="1"/>
</dbReference>
<organism evidence="2 3">
    <name type="scientific">Lithospermum erythrorhizon</name>
    <name type="common">Purple gromwell</name>
    <name type="synonym">Lithospermum officinale var. erythrorhizon</name>
    <dbReference type="NCBI Taxonomy" id="34254"/>
    <lineage>
        <taxon>Eukaryota</taxon>
        <taxon>Viridiplantae</taxon>
        <taxon>Streptophyta</taxon>
        <taxon>Embryophyta</taxon>
        <taxon>Tracheophyta</taxon>
        <taxon>Spermatophyta</taxon>
        <taxon>Magnoliopsida</taxon>
        <taxon>eudicotyledons</taxon>
        <taxon>Gunneridae</taxon>
        <taxon>Pentapetalae</taxon>
        <taxon>asterids</taxon>
        <taxon>lamiids</taxon>
        <taxon>Boraginales</taxon>
        <taxon>Boraginaceae</taxon>
        <taxon>Boraginoideae</taxon>
        <taxon>Lithospermeae</taxon>
        <taxon>Lithospermum</taxon>
    </lineage>
</organism>
<feature type="transmembrane region" description="Helical" evidence="1">
    <location>
        <begin position="102"/>
        <end position="120"/>
    </location>
</feature>
<protein>
    <submittedName>
        <fullName evidence="2">Uncharacterized protein</fullName>
    </submittedName>
</protein>
<keyword evidence="1" id="KW-0812">Transmembrane</keyword>
<keyword evidence="3" id="KW-1185">Reference proteome</keyword>
<dbReference type="AlphaFoldDB" id="A0AAV3R623"/>
<proteinExistence type="predicted"/>
<name>A0AAV3R623_LITER</name>
<dbReference type="PANTHER" id="PTHR46214">
    <property type="entry name" value="ZINC FINGER, RING-CH-TYPE"/>
    <property type="match status" value="1"/>
</dbReference>
<evidence type="ECO:0000256" key="1">
    <source>
        <dbReference type="SAM" id="Phobius"/>
    </source>
</evidence>